<evidence type="ECO:0000313" key="4">
    <source>
        <dbReference type="EMBL" id="APZ91591.1"/>
    </source>
</evidence>
<keyword evidence="5" id="KW-1185">Reference proteome</keyword>
<organism evidence="3 5">
    <name type="scientific">Fuerstiella marisgermanici</name>
    <dbReference type="NCBI Taxonomy" id="1891926"/>
    <lineage>
        <taxon>Bacteria</taxon>
        <taxon>Pseudomonadati</taxon>
        <taxon>Planctomycetota</taxon>
        <taxon>Planctomycetia</taxon>
        <taxon>Planctomycetales</taxon>
        <taxon>Planctomycetaceae</taxon>
        <taxon>Fuerstiella</taxon>
    </lineage>
</organism>
<accession>A0A1P8WBZ2</accession>
<feature type="compositionally biased region" description="Low complexity" evidence="1">
    <location>
        <begin position="95"/>
        <end position="112"/>
    </location>
</feature>
<feature type="domain" description="Transposase IS66 central" evidence="2">
    <location>
        <begin position="208"/>
        <end position="504"/>
    </location>
</feature>
<sequence length="581" mass="64363">MAGKADRIMTRKAPDIIEVTEQRFEELLQRAASNTLCDDDMELMRNIFASYRGFFEIVGNKNTTIARLRKMMFGATSEKSTNVLGDAEEVPSVSAGDAADGAATDSQSNQNDDSSEPPPGHGRYSADDYPGADQIDVRHPEHSAGNACPDCGQGTLYEKPPGVLVRFVGRAPLHATVYRMQKLRCHLCGKLFTAPVPDGVGDDKYDHTVASMIGLLKYGSGLPFNRLQGLQWSCEVPLAASTQWDIIHAAASLIAPTYNELIRQAAQGEVLYNDDTTVRILEMMGQRARKAPPPVDDDRNPSRTGLFTSGVVATLAGVRIALFFSGHRHAGENLSNVLQHRAAQLEAPVQMCDGLARNLPKELDTILANCLAHGRRNFVDLHDRFPEECRHVIEAFKVIYHNDKVARDAKMSAEARLALHQSQSKPTMDDLHAWLQRQLDDKLVEANSALGEAINYLLKRWQPLTLFLRKAGAPLDNNLCERALKKAILHRKNSMFYKTRNGARVGDMYMSLIYTCELSGANAFDYLNQLQINAADVTRSPDRWMPWNYLDNVESVSDAESHTASKSACHRPLIGSKGAFR</sequence>
<proteinExistence type="predicted"/>
<dbReference type="EMBL" id="CP017641">
    <property type="protein sequence ID" value="APZ91591.1"/>
    <property type="molecule type" value="Genomic_DNA"/>
</dbReference>
<name>A0A1P8WBZ2_9PLAN</name>
<reference evidence="3 5" key="1">
    <citation type="journal article" date="2016" name="Front. Microbiol.">
        <title>Fuerstia marisgermanicae gen. nov., sp. nov., an Unusual Member of the Phylum Planctomycetes from the German Wadden Sea.</title>
        <authorList>
            <person name="Kohn T."/>
            <person name="Heuer A."/>
            <person name="Jogler M."/>
            <person name="Vollmers J."/>
            <person name="Boedeker C."/>
            <person name="Bunk B."/>
            <person name="Rast P."/>
            <person name="Borchert D."/>
            <person name="Glockner I."/>
            <person name="Freese H.M."/>
            <person name="Klenk H.P."/>
            <person name="Overmann J."/>
            <person name="Kaster A.K."/>
            <person name="Rohde M."/>
            <person name="Wiegand S."/>
            <person name="Jogler C."/>
        </authorList>
    </citation>
    <scope>NUCLEOTIDE SEQUENCE [LARGE SCALE GENOMIC DNA]</scope>
    <source>
        <strain evidence="3 5">NH11</strain>
    </source>
</reference>
<dbReference type="AlphaFoldDB" id="A0A1P8WBZ2"/>
<evidence type="ECO:0000256" key="1">
    <source>
        <dbReference type="SAM" id="MobiDB-lite"/>
    </source>
</evidence>
<dbReference type="STRING" id="1891926.Fuma_01145"/>
<dbReference type="PANTHER" id="PTHR33678:SF1">
    <property type="entry name" value="BLL1576 PROTEIN"/>
    <property type="match status" value="1"/>
</dbReference>
<dbReference type="KEGG" id="fmr:Fuma_01180"/>
<feature type="region of interest" description="Disordered" evidence="1">
    <location>
        <begin position="93"/>
        <end position="145"/>
    </location>
</feature>
<dbReference type="KEGG" id="fmr:Fuma_01145"/>
<dbReference type="EMBL" id="CP017641">
    <property type="protein sequence ID" value="APZ91556.1"/>
    <property type="molecule type" value="Genomic_DNA"/>
</dbReference>
<dbReference type="Pfam" id="PF03050">
    <property type="entry name" value="DDE_Tnp_IS66"/>
    <property type="match status" value="1"/>
</dbReference>
<dbReference type="InterPro" id="IPR004291">
    <property type="entry name" value="Transposase_IS66_central"/>
</dbReference>
<protein>
    <submittedName>
        <fullName evidence="3">Transposase</fullName>
    </submittedName>
</protein>
<evidence type="ECO:0000313" key="5">
    <source>
        <dbReference type="Proteomes" id="UP000187735"/>
    </source>
</evidence>
<dbReference type="Proteomes" id="UP000187735">
    <property type="component" value="Chromosome"/>
</dbReference>
<dbReference type="InterPro" id="IPR052344">
    <property type="entry name" value="Transposase-related"/>
</dbReference>
<gene>
    <name evidence="3" type="ORF">Fuma_01145</name>
    <name evidence="4" type="ORF">Fuma_01180</name>
</gene>
<evidence type="ECO:0000259" key="2">
    <source>
        <dbReference type="Pfam" id="PF03050"/>
    </source>
</evidence>
<dbReference type="NCBIfam" id="NF033517">
    <property type="entry name" value="transpos_IS66"/>
    <property type="match status" value="1"/>
</dbReference>
<dbReference type="PANTHER" id="PTHR33678">
    <property type="entry name" value="BLL1576 PROTEIN"/>
    <property type="match status" value="1"/>
</dbReference>
<evidence type="ECO:0000313" key="3">
    <source>
        <dbReference type="EMBL" id="APZ91556.1"/>
    </source>
</evidence>